<evidence type="ECO:0000256" key="1">
    <source>
        <dbReference type="SAM" id="MobiDB-lite"/>
    </source>
</evidence>
<gene>
    <name evidence="3" type="ORF">V6N11_067800</name>
</gene>
<dbReference type="InterPro" id="IPR023210">
    <property type="entry name" value="NADP_OxRdtase_dom"/>
</dbReference>
<protein>
    <recommendedName>
        <fullName evidence="2">NADP-dependent oxidoreductase domain-containing protein</fullName>
    </recommendedName>
</protein>
<proteinExistence type="predicted"/>
<dbReference type="InterPro" id="IPR018170">
    <property type="entry name" value="Aldo/ket_reductase_CS"/>
</dbReference>
<dbReference type="PANTHER" id="PTHR11732">
    <property type="entry name" value="ALDO/KETO REDUCTASE"/>
    <property type="match status" value="1"/>
</dbReference>
<dbReference type="EMBL" id="JBBPBN010000012">
    <property type="protein sequence ID" value="KAK9027984.1"/>
    <property type="molecule type" value="Genomic_DNA"/>
</dbReference>
<evidence type="ECO:0000313" key="3">
    <source>
        <dbReference type="EMBL" id="KAK9027984.1"/>
    </source>
</evidence>
<dbReference type="PROSITE" id="PS00062">
    <property type="entry name" value="ALDOKETO_REDUCTASE_2"/>
    <property type="match status" value="1"/>
</dbReference>
<dbReference type="SUPFAM" id="SSF51430">
    <property type="entry name" value="NAD(P)-linked oxidoreductase"/>
    <property type="match status" value="1"/>
</dbReference>
<reference evidence="3 4" key="1">
    <citation type="journal article" date="2024" name="G3 (Bethesda)">
        <title>Genome assembly of Hibiscus sabdariffa L. provides insights into metabolisms of medicinal natural products.</title>
        <authorList>
            <person name="Kim T."/>
        </authorList>
    </citation>
    <scope>NUCLEOTIDE SEQUENCE [LARGE SCALE GENOMIC DNA]</scope>
    <source>
        <strain evidence="3">TK-2024</strain>
        <tissue evidence="3">Old leaves</tissue>
    </source>
</reference>
<comment type="caution">
    <text evidence="3">The sequence shown here is derived from an EMBL/GenBank/DDBJ whole genome shotgun (WGS) entry which is preliminary data.</text>
</comment>
<dbReference type="PRINTS" id="PR00069">
    <property type="entry name" value="ALDKETRDTASE"/>
</dbReference>
<organism evidence="3 4">
    <name type="scientific">Hibiscus sabdariffa</name>
    <name type="common">roselle</name>
    <dbReference type="NCBI Taxonomy" id="183260"/>
    <lineage>
        <taxon>Eukaryota</taxon>
        <taxon>Viridiplantae</taxon>
        <taxon>Streptophyta</taxon>
        <taxon>Embryophyta</taxon>
        <taxon>Tracheophyta</taxon>
        <taxon>Spermatophyta</taxon>
        <taxon>Magnoliopsida</taxon>
        <taxon>eudicotyledons</taxon>
        <taxon>Gunneridae</taxon>
        <taxon>Pentapetalae</taxon>
        <taxon>rosids</taxon>
        <taxon>malvids</taxon>
        <taxon>Malvales</taxon>
        <taxon>Malvaceae</taxon>
        <taxon>Malvoideae</taxon>
        <taxon>Hibiscus</taxon>
    </lineage>
</organism>
<dbReference type="Pfam" id="PF00248">
    <property type="entry name" value="Aldo_ket_red"/>
    <property type="match status" value="1"/>
</dbReference>
<accession>A0ABR2SSQ4</accession>
<dbReference type="InterPro" id="IPR020471">
    <property type="entry name" value="AKR"/>
</dbReference>
<dbReference type="Proteomes" id="UP001396334">
    <property type="component" value="Unassembled WGS sequence"/>
</dbReference>
<evidence type="ECO:0000259" key="2">
    <source>
        <dbReference type="Pfam" id="PF00248"/>
    </source>
</evidence>
<feature type="region of interest" description="Disordered" evidence="1">
    <location>
        <begin position="1"/>
        <end position="21"/>
    </location>
</feature>
<feature type="region of interest" description="Disordered" evidence="1">
    <location>
        <begin position="103"/>
        <end position="126"/>
    </location>
</feature>
<evidence type="ECO:0000313" key="4">
    <source>
        <dbReference type="Proteomes" id="UP001396334"/>
    </source>
</evidence>
<name>A0ABR2SSQ4_9ROSI</name>
<feature type="domain" description="NADP-dependent oxidoreductase" evidence="2">
    <location>
        <begin position="2"/>
        <end position="161"/>
    </location>
</feature>
<keyword evidence="4" id="KW-1185">Reference proteome</keyword>
<dbReference type="Gene3D" id="3.20.20.100">
    <property type="entry name" value="NADP-dependent oxidoreductase domain"/>
    <property type="match status" value="1"/>
</dbReference>
<dbReference type="InterPro" id="IPR036812">
    <property type="entry name" value="NAD(P)_OxRdtase_dom_sf"/>
</dbReference>
<sequence>MHWPESSAFGDATDPPLKSGSQHRQFLNQFKKVWKAMEALVESGLVRTIGVSNFSVHQIKELLKFAKIVPAVNQVELHPFWRQDELVKFCQLKGIHVSTHTPLGLPTSSPGVPDSGSGGEDEMGTPRISFRRSRSVHGPMLKLSVVGEIADRHQKTPEHVFLSIPISRLLYHVGASLFLLCFS</sequence>